<dbReference type="EC" id="4.2.-.-" evidence="4"/>
<dbReference type="SUPFAM" id="SSF55826">
    <property type="entry name" value="YbaK/ProRS associated domain"/>
    <property type="match status" value="1"/>
</dbReference>
<dbReference type="Proteomes" id="UP000198815">
    <property type="component" value="Unassembled WGS sequence"/>
</dbReference>
<name>A0A1H9Q3W1_9ACTN</name>
<dbReference type="InterPro" id="IPR004369">
    <property type="entry name" value="Prolyl-tRNA_editing_YbaK/EbsC"/>
</dbReference>
<evidence type="ECO:0000256" key="4">
    <source>
        <dbReference type="PIRNR" id="PIRNR006181"/>
    </source>
</evidence>
<proteinExistence type="inferred from homology"/>
<dbReference type="GO" id="GO:0002161">
    <property type="term" value="F:aminoacyl-tRNA deacylase activity"/>
    <property type="evidence" value="ECO:0007669"/>
    <property type="project" value="InterPro"/>
</dbReference>
<keyword evidence="3 4" id="KW-0456">Lyase</keyword>
<dbReference type="EMBL" id="FOGZ01000002">
    <property type="protein sequence ID" value="SER55124.1"/>
    <property type="molecule type" value="Genomic_DNA"/>
</dbReference>
<evidence type="ECO:0000259" key="5">
    <source>
        <dbReference type="Pfam" id="PF04073"/>
    </source>
</evidence>
<keyword evidence="2 4" id="KW-0648">Protein biosynthesis</keyword>
<evidence type="ECO:0000313" key="6">
    <source>
        <dbReference type="EMBL" id="SER55124.1"/>
    </source>
</evidence>
<dbReference type="AlphaFoldDB" id="A0A1H9Q3W1"/>
<accession>A0A1H9Q3W1</accession>
<evidence type="ECO:0000313" key="7">
    <source>
        <dbReference type="Proteomes" id="UP000198815"/>
    </source>
</evidence>
<dbReference type="STRING" id="64702.SAMN05443377_102115"/>
<dbReference type="NCBIfam" id="TIGR00011">
    <property type="entry name" value="YbaK_EbsC"/>
    <property type="match status" value="1"/>
</dbReference>
<dbReference type="InterPro" id="IPR007214">
    <property type="entry name" value="YbaK/aa-tRNA-synth-assoc-dom"/>
</dbReference>
<dbReference type="GO" id="GO:0016829">
    <property type="term" value="F:lyase activity"/>
    <property type="evidence" value="ECO:0007669"/>
    <property type="project" value="UniProtKB-KW"/>
</dbReference>
<dbReference type="Gene3D" id="3.90.960.10">
    <property type="entry name" value="YbaK/aminoacyl-tRNA synthetase-associated domain"/>
    <property type="match status" value="1"/>
</dbReference>
<comment type="similarity">
    <text evidence="1 4">Belongs to the prolyl-tRNA editing family. YbaK/EbsC subfamily.</text>
</comment>
<dbReference type="InterPro" id="IPR036754">
    <property type="entry name" value="YbaK/aa-tRNA-synt-asso_dom_sf"/>
</dbReference>
<keyword evidence="7" id="KW-1185">Reference proteome</keyword>
<dbReference type="PANTHER" id="PTHR30411">
    <property type="entry name" value="CYTOPLASMIC PROTEIN"/>
    <property type="match status" value="1"/>
</dbReference>
<evidence type="ECO:0000256" key="1">
    <source>
        <dbReference type="ARBA" id="ARBA00009798"/>
    </source>
</evidence>
<organism evidence="6 7">
    <name type="scientific">Propionibacterium cyclohexanicum</name>
    <dbReference type="NCBI Taxonomy" id="64702"/>
    <lineage>
        <taxon>Bacteria</taxon>
        <taxon>Bacillati</taxon>
        <taxon>Actinomycetota</taxon>
        <taxon>Actinomycetes</taxon>
        <taxon>Propionibacteriales</taxon>
        <taxon>Propionibacteriaceae</taxon>
        <taxon>Propionibacterium</taxon>
    </lineage>
</organism>
<evidence type="ECO:0000256" key="2">
    <source>
        <dbReference type="ARBA" id="ARBA00022917"/>
    </source>
</evidence>
<reference evidence="6 7" key="1">
    <citation type="submission" date="2016-10" db="EMBL/GenBank/DDBJ databases">
        <authorList>
            <person name="de Groot N.N."/>
        </authorList>
    </citation>
    <scope>NUCLEOTIDE SEQUENCE [LARGE SCALE GENOMIC DNA]</scope>
    <source>
        <strain evidence="6 7">DSM 16859</strain>
    </source>
</reference>
<dbReference type="Pfam" id="PF04073">
    <property type="entry name" value="tRNA_edit"/>
    <property type="match status" value="1"/>
</dbReference>
<protein>
    <recommendedName>
        <fullName evidence="4">Cys-tRNA(Pro)/Cys-tRNA(Cys) deacylase</fullName>
        <ecNumber evidence="4">4.2.-.-</ecNumber>
    </recommendedName>
</protein>
<sequence length="192" mass="19914">MDWWPPACPSGPILVHVPSSKARSPVMSKSARRSVGTPATLALDRAGVPHELHAYSHDPRSHHFGTEAAALLGVDPSRVFKTLVVELSGADVALVTAVVPASGQLSLKAIAAHSHAKKAALADPAVAQRATGYVVGGISPLGQKHQTPVFIDSSSRAFETIFVSGGRRGLSVEIAPHDLSVVTHGSFAELSG</sequence>
<dbReference type="CDD" id="cd00002">
    <property type="entry name" value="YbaK_deacylase"/>
    <property type="match status" value="1"/>
</dbReference>
<gene>
    <name evidence="6" type="ORF">SAMN05443377_102115</name>
</gene>
<dbReference type="GO" id="GO:0006412">
    <property type="term" value="P:translation"/>
    <property type="evidence" value="ECO:0007669"/>
    <property type="project" value="UniProtKB-KW"/>
</dbReference>
<feature type="domain" description="YbaK/aminoacyl-tRNA synthetase-associated" evidence="5">
    <location>
        <begin position="67"/>
        <end position="179"/>
    </location>
</feature>
<evidence type="ECO:0000256" key="3">
    <source>
        <dbReference type="ARBA" id="ARBA00023239"/>
    </source>
</evidence>
<dbReference type="PANTHER" id="PTHR30411:SF0">
    <property type="entry name" value="CYS-TRNA(PRO)_CYS-TRNA(CYS) DEACYLASE YBAK"/>
    <property type="match status" value="1"/>
</dbReference>
<dbReference type="PIRSF" id="PIRSF006181">
    <property type="entry name" value="EbsC_YbaK"/>
    <property type="match status" value="1"/>
</dbReference>